<gene>
    <name evidence="1" type="ORF">IPF_2798</name>
</gene>
<dbReference type="AlphaFoldDB" id="A8YCT6"/>
<organism evidence="1">
    <name type="scientific">Microcystis aeruginosa (strain PCC 7806)</name>
    <dbReference type="NCBI Taxonomy" id="267872"/>
    <lineage>
        <taxon>Bacteria</taxon>
        <taxon>Bacillati</taxon>
        <taxon>Cyanobacteriota</taxon>
        <taxon>Cyanophyceae</taxon>
        <taxon>Oscillatoriophycideae</taxon>
        <taxon>Chroococcales</taxon>
        <taxon>Microcystaceae</taxon>
        <taxon>Microcystis</taxon>
    </lineage>
</organism>
<protein>
    <submittedName>
        <fullName evidence="1">Similar to tr|Q55514|Q55514</fullName>
    </submittedName>
</protein>
<accession>A8YCT6</accession>
<evidence type="ECO:0000313" key="1">
    <source>
        <dbReference type="EMBL" id="CAO89263.1"/>
    </source>
</evidence>
<dbReference type="EMBL" id="AM778917">
    <property type="protein sequence ID" value="CAO89263.1"/>
    <property type="molecule type" value="Genomic_DNA"/>
</dbReference>
<proteinExistence type="predicted"/>
<sequence length="255" mass="28120">MMIATTDNNSNQPLVSLREIQELAIAITAKSLNPAMLTVDFLKYSGIVPPDWELNGQPVLNPNYAQVNFQNGISIVAQPRTITFVEMINSPDSLNLKLPEIVGLYLDKLPLAEYQALNIAPKSIVPLPSSPDAAKKYITETLLAPGPWLNFGTAPLQAGINLLYQLETSQLSVAINEAKLQLPDGKILGALLFAGNFNYNLAEGSDRLNLLKQYLGQWRKDLEIFRELITQRFLERQVPVFPSNINLPLGPQGGL</sequence>
<reference evidence="1" key="1">
    <citation type="submission" date="2007-08" db="EMBL/GenBank/DDBJ databases">
        <authorList>
            <person name="Frangeul L."/>
        </authorList>
    </citation>
    <scope>NUCLEOTIDE SEQUENCE</scope>
    <source>
        <strain evidence="1">PCC 7806</strain>
    </source>
</reference>
<name>A8YCT6_MICA7</name>